<evidence type="ECO:0000256" key="2">
    <source>
        <dbReference type="ARBA" id="ARBA00004651"/>
    </source>
</evidence>
<dbReference type="InterPro" id="IPR034294">
    <property type="entry name" value="Aquaporin_transptr"/>
</dbReference>
<evidence type="ECO:0000256" key="6">
    <source>
        <dbReference type="ARBA" id="ARBA00022613"/>
    </source>
</evidence>
<dbReference type="PROSITE" id="PS00221">
    <property type="entry name" value="MIP"/>
    <property type="match status" value="1"/>
</dbReference>
<feature type="transmembrane region" description="Helical" evidence="15">
    <location>
        <begin position="91"/>
        <end position="113"/>
    </location>
</feature>
<evidence type="ECO:0000256" key="9">
    <source>
        <dbReference type="ARBA" id="ARBA00022989"/>
    </source>
</evidence>
<organism evidence="16 17">
    <name type="scientific">Latimeria chalumnae</name>
    <name type="common">Coelacanth</name>
    <dbReference type="NCBI Taxonomy" id="7897"/>
    <lineage>
        <taxon>Eukaryota</taxon>
        <taxon>Metazoa</taxon>
        <taxon>Chordata</taxon>
        <taxon>Craniata</taxon>
        <taxon>Vertebrata</taxon>
        <taxon>Euteleostomi</taxon>
        <taxon>Coelacanthiformes</taxon>
        <taxon>Coelacanthidae</taxon>
        <taxon>Latimeria</taxon>
    </lineage>
</organism>
<protein>
    <recommendedName>
        <fullName evidence="12">Lens fiber major intrinsic protein</fullName>
    </recommendedName>
</protein>
<dbReference type="AlphaFoldDB" id="H3BF11"/>
<dbReference type="PANTHER" id="PTHR19139:SF39">
    <property type="entry name" value="LENS FIBER MAJOR INTRINSIC PROTEIN"/>
    <property type="match status" value="1"/>
</dbReference>
<dbReference type="GO" id="GO:0005212">
    <property type="term" value="F:structural constituent of eye lens"/>
    <property type="evidence" value="ECO:0007669"/>
    <property type="project" value="UniProtKB-KW"/>
</dbReference>
<dbReference type="FunFam" id="1.20.1080.10:FF:000003">
    <property type="entry name" value="Lens fiber major intrinsic"/>
    <property type="match status" value="1"/>
</dbReference>
<evidence type="ECO:0000256" key="5">
    <source>
        <dbReference type="ARBA" id="ARBA00022475"/>
    </source>
</evidence>
<feature type="transmembrane region" description="Helical" evidence="15">
    <location>
        <begin position="166"/>
        <end position="185"/>
    </location>
</feature>
<comment type="similarity">
    <text evidence="3 14">Belongs to the MIP/aquaporin (TC 1.A.8) family.</text>
</comment>
<evidence type="ECO:0000313" key="17">
    <source>
        <dbReference type="Proteomes" id="UP000008672"/>
    </source>
</evidence>
<dbReference type="Bgee" id="ENSLACG00000018002">
    <property type="expression patterns" value="Expressed in chordate pharynx"/>
</dbReference>
<reference evidence="17" key="1">
    <citation type="submission" date="2011-08" db="EMBL/GenBank/DDBJ databases">
        <title>The draft genome of Latimeria chalumnae.</title>
        <authorList>
            <person name="Di Palma F."/>
            <person name="Alfoldi J."/>
            <person name="Johnson J."/>
            <person name="Berlin A."/>
            <person name="Gnerre S."/>
            <person name="Jaffe D."/>
            <person name="MacCallum I."/>
            <person name="Young S."/>
            <person name="Walker B.J."/>
            <person name="Lander E."/>
            <person name="Lindblad-Toh K."/>
        </authorList>
    </citation>
    <scope>NUCLEOTIDE SEQUENCE [LARGE SCALE GENOMIC DNA]</scope>
    <source>
        <strain evidence="17">Wild caught</strain>
    </source>
</reference>
<dbReference type="SUPFAM" id="SSF81338">
    <property type="entry name" value="Aquaporin-like"/>
    <property type="match status" value="1"/>
</dbReference>
<keyword evidence="6" id="KW-0273">Eye lens protein</keyword>
<dbReference type="EMBL" id="AFYH01001362">
    <property type="status" value="NOT_ANNOTATED_CDS"/>
    <property type="molecule type" value="Genomic_DNA"/>
</dbReference>
<feature type="transmembrane region" description="Helical" evidence="15">
    <location>
        <begin position="49"/>
        <end position="70"/>
    </location>
</feature>
<accession>H3BF11</accession>
<evidence type="ECO:0000256" key="13">
    <source>
        <dbReference type="ARBA" id="ARBA00049624"/>
    </source>
</evidence>
<dbReference type="HOGENOM" id="CLU_020019_3_3_1"/>
<evidence type="ECO:0000256" key="12">
    <source>
        <dbReference type="ARBA" id="ARBA00039782"/>
    </source>
</evidence>
<dbReference type="PRINTS" id="PR00783">
    <property type="entry name" value="MINTRINSICP"/>
</dbReference>
<keyword evidence="9 15" id="KW-1133">Transmembrane helix</keyword>
<dbReference type="eggNOG" id="KOG0223">
    <property type="taxonomic scope" value="Eukaryota"/>
</dbReference>
<dbReference type="OMA" id="NFANHWI"/>
<keyword evidence="8" id="KW-0965">Cell junction</keyword>
<comment type="function">
    <text evidence="13">Aquaporins form homotetrameric transmembrane channels, with each monomer independently mediating water transport across the plasma membrane along its osmotic gradient. Specifically expressed in lens fiber cells, this aquaporin is crucial for maintaining lens water homeostasis and transparency. Beyond water permeability, it also acts as a cell-to-cell adhesion molecule, forming thin junctions between lens fiber cells that are essential for maintaining the ordered structure and transparency of the lens.</text>
</comment>
<keyword evidence="17" id="KW-1185">Reference proteome</keyword>
<evidence type="ECO:0000256" key="10">
    <source>
        <dbReference type="ARBA" id="ARBA00023136"/>
    </source>
</evidence>
<evidence type="ECO:0000313" key="16">
    <source>
        <dbReference type="Ensembl" id="ENSLACP00000020482.1"/>
    </source>
</evidence>
<dbReference type="PRINTS" id="PR02014">
    <property type="entry name" value="AQUAPORIN2"/>
</dbReference>
<sequence>PNTNMLWELRSPSFIRAVFAEFLATMVFVFFGVGSALSWSEDPLNILQVSLSFGFTIATMVQGVGHISGAHLNPAVTLAFLFGSHISLLRALLYIAAQVLGGMAGAAVLYGVTPPSVRGDLAINKVQPGVAPGHALVVEMILTFQLILCIFATTDDRRTGCLGSPSLSIGLSVTLGHLFGIPFTGTSMNPARSFGPAVVVRKFSYHWIFWVGPIVGAIVAALLYNFILFPRKRNFLESIAILKGTLYPEDEDEPNSCRNQSVDLTSVTSSKFCVKAS</sequence>
<dbReference type="NCBIfam" id="TIGR00861">
    <property type="entry name" value="MIP"/>
    <property type="match status" value="1"/>
</dbReference>
<dbReference type="GO" id="GO:0015250">
    <property type="term" value="F:water channel activity"/>
    <property type="evidence" value="ECO:0007669"/>
    <property type="project" value="TreeGrafter"/>
</dbReference>
<keyword evidence="4 14" id="KW-0813">Transport</keyword>
<dbReference type="Ensembl" id="ENSLACT00000020622.1">
    <property type="protein sequence ID" value="ENSLACP00000020482.1"/>
    <property type="gene ID" value="ENSLACG00000018002.1"/>
</dbReference>
<keyword evidence="7 14" id="KW-0812">Transmembrane</keyword>
<keyword evidence="5" id="KW-1003">Cell membrane</keyword>
<dbReference type="GO" id="GO:0016324">
    <property type="term" value="C:apical plasma membrane"/>
    <property type="evidence" value="ECO:0007669"/>
    <property type="project" value="TreeGrafter"/>
</dbReference>
<dbReference type="GeneTree" id="ENSGT00940000160612"/>
<reference evidence="16" key="2">
    <citation type="submission" date="2025-08" db="UniProtKB">
        <authorList>
            <consortium name="Ensembl"/>
        </authorList>
    </citation>
    <scope>IDENTIFICATION</scope>
</reference>
<comment type="subcellular location">
    <subcellularLocation>
        <location evidence="1">Cell junction</location>
    </subcellularLocation>
    <subcellularLocation>
        <location evidence="2">Cell membrane</location>
        <topology evidence="2">Multi-pass membrane protein</topology>
    </subcellularLocation>
</comment>
<dbReference type="Proteomes" id="UP000008672">
    <property type="component" value="Unassembled WGS sequence"/>
</dbReference>
<feature type="transmembrane region" description="Helical" evidence="15">
    <location>
        <begin position="14"/>
        <end position="37"/>
    </location>
</feature>
<dbReference type="Pfam" id="PF00230">
    <property type="entry name" value="MIP"/>
    <property type="match status" value="1"/>
</dbReference>
<evidence type="ECO:0000256" key="7">
    <source>
        <dbReference type="ARBA" id="ARBA00022692"/>
    </source>
</evidence>
<reference evidence="16" key="3">
    <citation type="submission" date="2025-09" db="UniProtKB">
        <authorList>
            <consortium name="Ensembl"/>
        </authorList>
    </citation>
    <scope>IDENTIFICATION</scope>
</reference>
<feature type="transmembrane region" description="Helical" evidence="15">
    <location>
        <begin position="205"/>
        <end position="227"/>
    </location>
</feature>
<dbReference type="InterPro" id="IPR022357">
    <property type="entry name" value="MIP_CS"/>
</dbReference>
<dbReference type="CDD" id="cd00333">
    <property type="entry name" value="MIP"/>
    <property type="match status" value="1"/>
</dbReference>
<evidence type="ECO:0000256" key="11">
    <source>
        <dbReference type="ARBA" id="ARBA00034651"/>
    </source>
</evidence>
<dbReference type="InterPro" id="IPR000425">
    <property type="entry name" value="MIP"/>
</dbReference>
<evidence type="ECO:0000256" key="15">
    <source>
        <dbReference type="SAM" id="Phobius"/>
    </source>
</evidence>
<keyword evidence="10 15" id="KW-0472">Membrane</keyword>
<proteinExistence type="inferred from homology"/>
<dbReference type="PANTHER" id="PTHR19139">
    <property type="entry name" value="AQUAPORIN TRANSPORTER"/>
    <property type="match status" value="1"/>
</dbReference>
<dbReference type="InterPro" id="IPR023271">
    <property type="entry name" value="Aquaporin-like"/>
</dbReference>
<dbReference type="Gene3D" id="1.20.1080.10">
    <property type="entry name" value="Glycerol uptake facilitator protein"/>
    <property type="match status" value="1"/>
</dbReference>
<evidence type="ECO:0000256" key="1">
    <source>
        <dbReference type="ARBA" id="ARBA00004282"/>
    </source>
</evidence>
<evidence type="ECO:0000256" key="8">
    <source>
        <dbReference type="ARBA" id="ARBA00022949"/>
    </source>
</evidence>
<evidence type="ECO:0000256" key="4">
    <source>
        <dbReference type="ARBA" id="ARBA00022448"/>
    </source>
</evidence>
<evidence type="ECO:0000256" key="14">
    <source>
        <dbReference type="RuleBase" id="RU000477"/>
    </source>
</evidence>
<dbReference type="GO" id="GO:0070161">
    <property type="term" value="C:anchoring junction"/>
    <property type="evidence" value="ECO:0007669"/>
    <property type="project" value="UniProtKB-SubCell"/>
</dbReference>
<dbReference type="STRING" id="7897.ENSLACP00000020482"/>
<feature type="transmembrane region" description="Helical" evidence="15">
    <location>
        <begin position="133"/>
        <end position="154"/>
    </location>
</feature>
<evidence type="ECO:0000256" key="3">
    <source>
        <dbReference type="ARBA" id="ARBA00006175"/>
    </source>
</evidence>
<name>H3BF11_LATCH</name>
<comment type="catalytic activity">
    <reaction evidence="11">
        <text>H2O(in) = H2O(out)</text>
        <dbReference type="Rhea" id="RHEA:29667"/>
        <dbReference type="ChEBI" id="CHEBI:15377"/>
    </reaction>
</comment>
<gene>
    <name evidence="16" type="primary">AQP2</name>
</gene>
<dbReference type="InParanoid" id="H3BF11"/>